<name>A0A1G8M1V0_9NOCA</name>
<dbReference type="InterPro" id="IPR051169">
    <property type="entry name" value="NADH-Q_oxidoreductase"/>
</dbReference>
<dbReference type="SUPFAM" id="SSF51905">
    <property type="entry name" value="FAD/NAD(P)-binding domain"/>
    <property type="match status" value="2"/>
</dbReference>
<evidence type="ECO:0000256" key="5">
    <source>
        <dbReference type="ARBA" id="ARBA00023002"/>
    </source>
</evidence>
<comment type="similarity">
    <text evidence="2">Belongs to the NADH dehydrogenase family.</text>
</comment>
<evidence type="ECO:0000313" key="7">
    <source>
        <dbReference type="EMBL" id="SDI61863.1"/>
    </source>
</evidence>
<dbReference type="Pfam" id="PF07992">
    <property type="entry name" value="Pyr_redox_2"/>
    <property type="match status" value="1"/>
</dbReference>
<dbReference type="RefSeq" id="WP_083343185.1">
    <property type="nucleotide sequence ID" value="NZ_CP048813.1"/>
</dbReference>
<accession>A0A1G8M1V0</accession>
<dbReference type="PANTHER" id="PTHR42913:SF3">
    <property type="entry name" value="64 KDA MITOCHONDRIAL NADH DEHYDROGENASE (EUROFUNG)"/>
    <property type="match status" value="1"/>
</dbReference>
<dbReference type="OrthoDB" id="9781621at2"/>
<evidence type="ECO:0000313" key="8">
    <source>
        <dbReference type="Proteomes" id="UP000183263"/>
    </source>
</evidence>
<dbReference type="GO" id="GO:0003955">
    <property type="term" value="F:NAD(P)H dehydrogenase (quinone) activity"/>
    <property type="evidence" value="ECO:0007669"/>
    <property type="project" value="TreeGrafter"/>
</dbReference>
<comment type="cofactor">
    <cofactor evidence="1">
        <name>FAD</name>
        <dbReference type="ChEBI" id="CHEBI:57692"/>
    </cofactor>
</comment>
<evidence type="ECO:0000259" key="6">
    <source>
        <dbReference type="Pfam" id="PF07992"/>
    </source>
</evidence>
<protein>
    <submittedName>
        <fullName evidence="7">NADH dehydrogenase</fullName>
    </submittedName>
</protein>
<gene>
    <name evidence="7" type="ORF">SAMN05444695_10980</name>
</gene>
<dbReference type="Gene3D" id="3.50.50.100">
    <property type="match status" value="1"/>
</dbReference>
<dbReference type="PRINTS" id="PR00411">
    <property type="entry name" value="PNDRDTASEI"/>
</dbReference>
<dbReference type="AlphaFoldDB" id="A0A1G8M1V0"/>
<keyword evidence="3" id="KW-0285">Flavoprotein</keyword>
<feature type="domain" description="FAD/NAD(P)-binding" evidence="6">
    <location>
        <begin position="8"/>
        <end position="333"/>
    </location>
</feature>
<keyword evidence="8" id="KW-1185">Reference proteome</keyword>
<evidence type="ECO:0000256" key="2">
    <source>
        <dbReference type="ARBA" id="ARBA00005272"/>
    </source>
</evidence>
<sequence length="444" mass="46832">MTERSVPRIVVVGGGFAGFECARHLVRGARKAGVDVSVTLVSADDYMLYTPLLPEVAGGLLDPRFVAVPLANSLPGVDLVTGRVDGVDLEARSLHLTSRSGETETLGWDRLVLTPGSVTRLFDIPGLADHARGLKTTTEALYLRDQLIGQLELAGRETDSEVIRQRRTVVVVGASYAGAELVSQMRALADEVARQRGFDPTEVRFVLLDTSAQVMPEVGDKLSGKVLDVLRRRGIDVRLETTLESVADDHVVLTDGTTVPTRTVVWVAGVTASPLIETLGLPTEGGRLKVRPDLTVPGRADVFAGGDAAAVPDLTADSGDVTPPTAQHAVRQGKALARNALASIGIGTAKAYRHRNLGLVVDLGPGFAVANPMGVYLSGLPAKAVARAYHLLALPRGVNRWAVGLAYLTDVVAPRSLVSFGLVSDDEARFSASQAIPTPSSNGP</sequence>
<dbReference type="GO" id="GO:0019646">
    <property type="term" value="P:aerobic electron transport chain"/>
    <property type="evidence" value="ECO:0007669"/>
    <property type="project" value="TreeGrafter"/>
</dbReference>
<evidence type="ECO:0000256" key="4">
    <source>
        <dbReference type="ARBA" id="ARBA00022827"/>
    </source>
</evidence>
<organism evidence="7 8">
    <name type="scientific">Rhodococcus triatomae</name>
    <dbReference type="NCBI Taxonomy" id="300028"/>
    <lineage>
        <taxon>Bacteria</taxon>
        <taxon>Bacillati</taxon>
        <taxon>Actinomycetota</taxon>
        <taxon>Actinomycetes</taxon>
        <taxon>Mycobacteriales</taxon>
        <taxon>Nocardiaceae</taxon>
        <taxon>Rhodococcus</taxon>
    </lineage>
</organism>
<dbReference type="Proteomes" id="UP000183263">
    <property type="component" value="Unassembled WGS sequence"/>
</dbReference>
<keyword evidence="4" id="KW-0274">FAD</keyword>
<dbReference type="PRINTS" id="PR00368">
    <property type="entry name" value="FADPNR"/>
</dbReference>
<dbReference type="InterPro" id="IPR023753">
    <property type="entry name" value="FAD/NAD-binding_dom"/>
</dbReference>
<evidence type="ECO:0000256" key="3">
    <source>
        <dbReference type="ARBA" id="ARBA00022630"/>
    </source>
</evidence>
<keyword evidence="5" id="KW-0560">Oxidoreductase</keyword>
<evidence type="ECO:0000256" key="1">
    <source>
        <dbReference type="ARBA" id="ARBA00001974"/>
    </source>
</evidence>
<dbReference type="PANTHER" id="PTHR42913">
    <property type="entry name" value="APOPTOSIS-INDUCING FACTOR 1"/>
    <property type="match status" value="1"/>
</dbReference>
<dbReference type="InterPro" id="IPR036188">
    <property type="entry name" value="FAD/NAD-bd_sf"/>
</dbReference>
<reference evidence="7 8" key="1">
    <citation type="submission" date="2016-10" db="EMBL/GenBank/DDBJ databases">
        <authorList>
            <person name="de Groot N.N."/>
        </authorList>
    </citation>
    <scope>NUCLEOTIDE SEQUENCE [LARGE SCALE GENOMIC DNA]</scope>
    <source>
        <strain evidence="7 8">DSM 44892</strain>
    </source>
</reference>
<proteinExistence type="inferred from homology"/>
<dbReference type="EMBL" id="FNDN01000009">
    <property type="protein sequence ID" value="SDI61863.1"/>
    <property type="molecule type" value="Genomic_DNA"/>
</dbReference>